<dbReference type="InterPro" id="IPR033948">
    <property type="entry name" value="ETF_beta_N"/>
</dbReference>
<sequence>MEYLVCIKQVPQVSKMKIDENNNLIREGVKSIVNPADLNALTYALKLRDKTGGRVTILTMGPPSADEALRECIAMGADRGFIVSSRDFKGSDTLATSYTLTMGVKYLGDFDIIFTGTQTIDGDTGQVGPELAENLNINQIGYVKEIDFEDGKIIATRESKDGMQVVEAKIPALVSVVRNANEVIKPSEEDFEKVKDMTFEILSPEDILADSSKIGISGSPTVVVEVFPPEEKKTGVMIQGKDTEDKVNQLVKILEEKTTLGW</sequence>
<dbReference type="InterPro" id="IPR014730">
    <property type="entry name" value="ETF_a/b_N"/>
</dbReference>
<evidence type="ECO:0000313" key="4">
    <source>
        <dbReference type="Proteomes" id="UP001519306"/>
    </source>
</evidence>
<dbReference type="Proteomes" id="UP001519306">
    <property type="component" value="Unassembled WGS sequence"/>
</dbReference>
<dbReference type="PANTHER" id="PTHR21294:SF17">
    <property type="entry name" value="PROTEIN FIXA"/>
    <property type="match status" value="1"/>
</dbReference>
<dbReference type="InterPro" id="IPR012255">
    <property type="entry name" value="ETF_b"/>
</dbReference>
<dbReference type="Pfam" id="PF01012">
    <property type="entry name" value="ETF"/>
    <property type="match status" value="1"/>
</dbReference>
<dbReference type="PANTHER" id="PTHR21294">
    <property type="entry name" value="ELECTRON TRANSFER FLAVOPROTEIN BETA-SUBUNIT"/>
    <property type="match status" value="1"/>
</dbReference>
<organism evidence="3 4">
    <name type="scientific">Peptoniphilus stercorisuis</name>
    <dbReference type="NCBI Taxonomy" id="1436965"/>
    <lineage>
        <taxon>Bacteria</taxon>
        <taxon>Bacillati</taxon>
        <taxon>Bacillota</taxon>
        <taxon>Tissierellia</taxon>
        <taxon>Tissierellales</taxon>
        <taxon>Peptoniphilaceae</taxon>
        <taxon>Peptoniphilus</taxon>
    </lineage>
</organism>
<evidence type="ECO:0000259" key="2">
    <source>
        <dbReference type="SMART" id="SM00893"/>
    </source>
</evidence>
<evidence type="ECO:0000256" key="1">
    <source>
        <dbReference type="ARBA" id="ARBA00042002"/>
    </source>
</evidence>
<dbReference type="Gene3D" id="3.40.50.620">
    <property type="entry name" value="HUPs"/>
    <property type="match status" value="1"/>
</dbReference>
<dbReference type="InterPro" id="IPR014729">
    <property type="entry name" value="Rossmann-like_a/b/a_fold"/>
</dbReference>
<protein>
    <recommendedName>
        <fullName evidence="1">Electron transfer flavoprotein small subunit</fullName>
    </recommendedName>
</protein>
<feature type="domain" description="Electron transfer flavoprotein alpha/beta-subunit N-terminal" evidence="2">
    <location>
        <begin position="21"/>
        <end position="211"/>
    </location>
</feature>
<dbReference type="EMBL" id="JAGGLJ010000013">
    <property type="protein sequence ID" value="MBP2025803.1"/>
    <property type="molecule type" value="Genomic_DNA"/>
</dbReference>
<dbReference type="SMART" id="SM00893">
    <property type="entry name" value="ETF"/>
    <property type="match status" value="1"/>
</dbReference>
<dbReference type="SUPFAM" id="SSF52402">
    <property type="entry name" value="Adenine nucleotide alpha hydrolases-like"/>
    <property type="match status" value="1"/>
</dbReference>
<comment type="caution">
    <text evidence="3">The sequence shown here is derived from an EMBL/GenBank/DDBJ whole genome shotgun (WGS) entry which is preliminary data.</text>
</comment>
<gene>
    <name evidence="3" type="ORF">J2Z71_001352</name>
</gene>
<dbReference type="CDD" id="cd01714">
    <property type="entry name" value="ETF_beta"/>
    <property type="match status" value="1"/>
</dbReference>
<name>A0ABS4KDG0_9FIRM</name>
<dbReference type="PIRSF" id="PIRSF000090">
    <property type="entry name" value="Beta-ETF"/>
    <property type="match status" value="1"/>
</dbReference>
<keyword evidence="4" id="KW-1185">Reference proteome</keyword>
<reference evidence="3 4" key="1">
    <citation type="submission" date="2021-03" db="EMBL/GenBank/DDBJ databases">
        <title>Genomic Encyclopedia of Type Strains, Phase IV (KMG-IV): sequencing the most valuable type-strain genomes for metagenomic binning, comparative biology and taxonomic classification.</title>
        <authorList>
            <person name="Goeker M."/>
        </authorList>
    </citation>
    <scope>NUCLEOTIDE SEQUENCE [LARGE SCALE GENOMIC DNA]</scope>
    <source>
        <strain evidence="3 4">DSM 27563</strain>
    </source>
</reference>
<dbReference type="RefSeq" id="WP_210061335.1">
    <property type="nucleotide sequence ID" value="NZ_JAGGLJ010000013.1"/>
</dbReference>
<evidence type="ECO:0000313" key="3">
    <source>
        <dbReference type="EMBL" id="MBP2025803.1"/>
    </source>
</evidence>
<proteinExistence type="predicted"/>
<accession>A0ABS4KDG0</accession>